<proteinExistence type="inferred from homology"/>
<evidence type="ECO:0000259" key="14">
    <source>
        <dbReference type="Pfam" id="PF07715"/>
    </source>
</evidence>
<comment type="subcellular location">
    <subcellularLocation>
        <location evidence="1 9">Cell outer membrane</location>
        <topology evidence="1 9">Multi-pass membrane protein</topology>
    </subcellularLocation>
</comment>
<dbReference type="InterPro" id="IPR039426">
    <property type="entry name" value="TonB-dep_rcpt-like"/>
</dbReference>
<dbReference type="SUPFAM" id="SSF56935">
    <property type="entry name" value="Porins"/>
    <property type="match status" value="1"/>
</dbReference>
<evidence type="ECO:0000256" key="8">
    <source>
        <dbReference type="ARBA" id="ARBA00023237"/>
    </source>
</evidence>
<dbReference type="NCBIfam" id="TIGR01782">
    <property type="entry name" value="TonB-Xanth-Caul"/>
    <property type="match status" value="1"/>
</dbReference>
<dbReference type="Pfam" id="PF00593">
    <property type="entry name" value="TonB_dep_Rec_b-barrel"/>
    <property type="match status" value="1"/>
</dbReference>
<dbReference type="GO" id="GO:0009279">
    <property type="term" value="C:cell outer membrane"/>
    <property type="evidence" value="ECO:0007669"/>
    <property type="project" value="UniProtKB-SubCell"/>
</dbReference>
<keyword evidence="5 12" id="KW-0732">Signal</keyword>
<feature type="chain" id="PRO_5041207576" evidence="12">
    <location>
        <begin position="28"/>
        <end position="904"/>
    </location>
</feature>
<evidence type="ECO:0000256" key="7">
    <source>
        <dbReference type="ARBA" id="ARBA00023136"/>
    </source>
</evidence>
<keyword evidence="4 9" id="KW-0812">Transmembrane</keyword>
<protein>
    <submittedName>
        <fullName evidence="15">TonB-dependent receptor</fullName>
    </submittedName>
</protein>
<dbReference type="InterPro" id="IPR010917">
    <property type="entry name" value="TonB_rcpt_CS"/>
</dbReference>
<gene>
    <name evidence="15" type="ORF">NAF29_11750</name>
</gene>
<dbReference type="PROSITE" id="PS01156">
    <property type="entry name" value="TONB_DEPENDENT_REC_2"/>
    <property type="match status" value="1"/>
</dbReference>
<reference evidence="15 16" key="1">
    <citation type="journal article" date="2013" name="Antonie Van Leeuwenhoek">
        <title>Echinimonas agarilytica gen. nov., sp. nov., a new gammaproteobacterium isolated from the sea urchin Strongylocentrotus intermedius.</title>
        <authorList>
            <person name="Nedashkovskaya O.I."/>
            <person name="Stenkova A.M."/>
            <person name="Zhukova N.V."/>
            <person name="Van Trappen S."/>
            <person name="Lee J.S."/>
            <person name="Kim S.B."/>
        </authorList>
    </citation>
    <scope>NUCLEOTIDE SEQUENCE [LARGE SCALE GENOMIC DNA]</scope>
    <source>
        <strain evidence="15 16">KMM 6351</strain>
    </source>
</reference>
<evidence type="ECO:0000256" key="2">
    <source>
        <dbReference type="ARBA" id="ARBA00022448"/>
    </source>
</evidence>
<dbReference type="InterPro" id="IPR036942">
    <property type="entry name" value="Beta-barrel_TonB_sf"/>
</dbReference>
<dbReference type="RefSeq" id="WP_251261767.1">
    <property type="nucleotide sequence ID" value="NZ_JAMQGP010000006.1"/>
</dbReference>
<dbReference type="Gene3D" id="2.170.130.10">
    <property type="entry name" value="TonB-dependent receptor, plug domain"/>
    <property type="match status" value="1"/>
</dbReference>
<keyword evidence="15" id="KW-0675">Receptor</keyword>
<sequence>MNFSWTKTAVSVAVLSAITTTSLTVSAQEESVVNPSEVEAIEVKGFRSSLIKARDLKRSANGAQDSIVAEDIADFPDLNLADALNRIPGVAITREGGEGRQISLRGLGPDFTQVQLNGMEALGNSSSAMDSRGGTSRSRAFDFNIFAAELFSRVDVRKAFSADMDEGGIGGTVNLETAKPFDYDGFKGAVSGQVGHNSLADDLSPRVAALVSNTWDDFGALMSVAYSTRDINEQGYNTYRWRQKNASGSDISGLPQRTQELINNEELHFSRGSRNSIFLNDQERLGITTAFQYRPSQSLNLGLDVLYGELNNDRDEYHLQSRGSSSTALGCGGPAYAGDLTCSVVNEIRYNDKNEVMYSNFSNTSIHSESREQYADTEFKQVVANAEWQMNDDFAIRALVGHQSSDFETGSAKVYVETFGDLTIDYTNDRFYGTNSYGFDTTDIHQFKYHEIDLQETEINSSFDTASLDFEYVLNDSSYFTGGVIYKKFENETGQVDGKDLNKSEWSNGTFSDDIAEGVAFTNREHQKLAWTSVNVSDVLNTWAIVRNLESDPTKDEVEEETLSAFAQYNIDIEVPIGDLRGDIGVRYYDTEITSTGFLNDNQIDVSNDYSDFLPALNVVWDATDNLVVRGSASQNITRPSLGSMNATGNVVNDPDSPSGLNIQAGNPLLEPYESVNLDASLEYYFDEAGYAAISYFHKSIDNFILVETYDRPYGETGYPLAFLGANQNANTLYTVIQPQNVDDADISGIEVAFQRDLDFLPAPFDGFGVIANYTYSDGETLYRNVGGSGEDEYKSFPGLSDHSGNFTVYYETDTWGGRIASSYRSDYISTVQAGNQDEDERGFHSTTYVDFSAFYQVNDNLKLTLEGSNLTDEHEEQYSDSADRLYNTTENGRSYYVGLLYDF</sequence>
<dbReference type="PANTHER" id="PTHR40980:SF3">
    <property type="entry name" value="TONB-DEPENDENT RECEPTOR-LIKE BETA-BARREL DOMAIN-CONTAINING PROTEIN"/>
    <property type="match status" value="1"/>
</dbReference>
<keyword evidence="6 11" id="KW-0798">TonB box</keyword>
<keyword evidence="2 9" id="KW-0813">Transport</keyword>
<dbReference type="Gene3D" id="2.40.170.20">
    <property type="entry name" value="TonB-dependent receptor, beta-barrel domain"/>
    <property type="match status" value="1"/>
</dbReference>
<dbReference type="InterPro" id="IPR037066">
    <property type="entry name" value="Plug_dom_sf"/>
</dbReference>
<comment type="similarity">
    <text evidence="9 11">Belongs to the TonB-dependent receptor family.</text>
</comment>
<dbReference type="InterPro" id="IPR000531">
    <property type="entry name" value="Beta-barrel_TonB"/>
</dbReference>
<feature type="domain" description="TonB-dependent receptor-like beta-barrel" evidence="13">
    <location>
        <begin position="421"/>
        <end position="871"/>
    </location>
</feature>
<evidence type="ECO:0000313" key="15">
    <source>
        <dbReference type="EMBL" id="MCM2680340.1"/>
    </source>
</evidence>
<feature type="signal peptide" evidence="12">
    <location>
        <begin position="1"/>
        <end position="27"/>
    </location>
</feature>
<keyword evidence="16" id="KW-1185">Reference proteome</keyword>
<evidence type="ECO:0000256" key="1">
    <source>
        <dbReference type="ARBA" id="ARBA00004571"/>
    </source>
</evidence>
<evidence type="ECO:0000256" key="10">
    <source>
        <dbReference type="PROSITE-ProRule" id="PRU10144"/>
    </source>
</evidence>
<dbReference type="EMBL" id="JAMQGP010000006">
    <property type="protein sequence ID" value="MCM2680340.1"/>
    <property type="molecule type" value="Genomic_DNA"/>
</dbReference>
<dbReference type="AlphaFoldDB" id="A0AA41W731"/>
<evidence type="ECO:0000259" key="13">
    <source>
        <dbReference type="Pfam" id="PF00593"/>
    </source>
</evidence>
<evidence type="ECO:0000256" key="5">
    <source>
        <dbReference type="ARBA" id="ARBA00022729"/>
    </source>
</evidence>
<evidence type="ECO:0000313" key="16">
    <source>
        <dbReference type="Proteomes" id="UP001165393"/>
    </source>
</evidence>
<evidence type="ECO:0000256" key="3">
    <source>
        <dbReference type="ARBA" id="ARBA00022452"/>
    </source>
</evidence>
<evidence type="ECO:0000256" key="9">
    <source>
        <dbReference type="PROSITE-ProRule" id="PRU01360"/>
    </source>
</evidence>
<dbReference type="PANTHER" id="PTHR40980">
    <property type="entry name" value="PLUG DOMAIN-CONTAINING PROTEIN"/>
    <property type="match status" value="1"/>
</dbReference>
<comment type="caution">
    <text evidence="15">The sequence shown here is derived from an EMBL/GenBank/DDBJ whole genome shotgun (WGS) entry which is preliminary data.</text>
</comment>
<evidence type="ECO:0000256" key="4">
    <source>
        <dbReference type="ARBA" id="ARBA00022692"/>
    </source>
</evidence>
<dbReference type="InterPro" id="IPR012910">
    <property type="entry name" value="Plug_dom"/>
</dbReference>
<keyword evidence="3 9" id="KW-1134">Transmembrane beta strand</keyword>
<evidence type="ECO:0000256" key="6">
    <source>
        <dbReference type="ARBA" id="ARBA00023077"/>
    </source>
</evidence>
<evidence type="ECO:0000256" key="11">
    <source>
        <dbReference type="RuleBase" id="RU003357"/>
    </source>
</evidence>
<organism evidence="15 16">
    <name type="scientific">Echinimonas agarilytica</name>
    <dbReference type="NCBI Taxonomy" id="1215918"/>
    <lineage>
        <taxon>Bacteria</taxon>
        <taxon>Pseudomonadati</taxon>
        <taxon>Pseudomonadota</taxon>
        <taxon>Gammaproteobacteria</taxon>
        <taxon>Alteromonadales</taxon>
        <taxon>Echinimonadaceae</taxon>
        <taxon>Echinimonas</taxon>
    </lineage>
</organism>
<dbReference type="InterPro" id="IPR010104">
    <property type="entry name" value="TonB_rcpt_bac"/>
</dbReference>
<dbReference type="CDD" id="cd01347">
    <property type="entry name" value="ligand_gated_channel"/>
    <property type="match status" value="1"/>
</dbReference>
<dbReference type="Proteomes" id="UP001165393">
    <property type="component" value="Unassembled WGS sequence"/>
</dbReference>
<keyword evidence="7 9" id="KW-0472">Membrane</keyword>
<feature type="domain" description="TonB-dependent receptor plug" evidence="14">
    <location>
        <begin position="57"/>
        <end position="172"/>
    </location>
</feature>
<name>A0AA41W731_9GAMM</name>
<dbReference type="Pfam" id="PF07715">
    <property type="entry name" value="Plug"/>
    <property type="match status" value="1"/>
</dbReference>
<keyword evidence="8 9" id="KW-0998">Cell outer membrane</keyword>
<accession>A0AA41W731</accession>
<dbReference type="PROSITE" id="PS52016">
    <property type="entry name" value="TONB_DEPENDENT_REC_3"/>
    <property type="match status" value="1"/>
</dbReference>
<feature type="short sequence motif" description="TonB C-terminal box" evidence="10">
    <location>
        <begin position="887"/>
        <end position="904"/>
    </location>
</feature>
<evidence type="ECO:0000256" key="12">
    <source>
        <dbReference type="SAM" id="SignalP"/>
    </source>
</evidence>